<name>A0A1K1Q7Z1_9BACT</name>
<evidence type="ECO:0000313" key="5">
    <source>
        <dbReference type="Proteomes" id="UP000183788"/>
    </source>
</evidence>
<keyword evidence="2" id="KW-1133">Transmembrane helix</keyword>
<proteinExistence type="predicted"/>
<reference evidence="3 5" key="1">
    <citation type="submission" date="2016-11" db="EMBL/GenBank/DDBJ databases">
        <authorList>
            <person name="Jaros S."/>
            <person name="Januszkiewicz K."/>
            <person name="Wedrychowicz H."/>
        </authorList>
    </citation>
    <scope>NUCLEOTIDE SEQUENCE [LARGE SCALE GENOMIC DNA]</scope>
    <source>
        <strain evidence="3 5">DSM 784</strain>
    </source>
</reference>
<sequence>MNKTTPYEDLIAAKLDQIPVPDMSDSIWANIEMQLNEIPEAPETKPSRGNAGNAWYGVITLAVVTTLCCWFYTHKKPIPKQIIIPPIEIAVPPKDSPAIIKTIQKQLPVVEYRDTIQAVITIPEELKPELPELADSTLTNPPVINPQVVEPAPPIKKHKGVKGISGDDYRLSVQRRDSINP</sequence>
<keyword evidence="6" id="KW-1185">Reference proteome</keyword>
<accession>A0A1K1Q7Z1</accession>
<feature type="compositionally biased region" description="Basic and acidic residues" evidence="1">
    <location>
        <begin position="165"/>
        <end position="181"/>
    </location>
</feature>
<organism evidence="3 5">
    <name type="scientific">Chitinophaga sancti</name>
    <dbReference type="NCBI Taxonomy" id="1004"/>
    <lineage>
        <taxon>Bacteria</taxon>
        <taxon>Pseudomonadati</taxon>
        <taxon>Bacteroidota</taxon>
        <taxon>Chitinophagia</taxon>
        <taxon>Chitinophagales</taxon>
        <taxon>Chitinophagaceae</taxon>
        <taxon>Chitinophaga</taxon>
    </lineage>
</organism>
<dbReference type="Proteomes" id="UP000183788">
    <property type="component" value="Unassembled WGS sequence"/>
</dbReference>
<gene>
    <name evidence="3" type="ORF">SAMN05661012_02530</name>
    <name evidence="4" type="ORF">SR876_17055</name>
</gene>
<dbReference type="Proteomes" id="UP001326715">
    <property type="component" value="Chromosome"/>
</dbReference>
<evidence type="ECO:0000256" key="1">
    <source>
        <dbReference type="SAM" id="MobiDB-lite"/>
    </source>
</evidence>
<protein>
    <submittedName>
        <fullName evidence="3">Uncharacterized protein</fullName>
    </submittedName>
</protein>
<evidence type="ECO:0000313" key="3">
    <source>
        <dbReference type="EMBL" id="SFW56031.1"/>
    </source>
</evidence>
<dbReference type="STRING" id="1004.SAMN05661012_02530"/>
<dbReference type="EMBL" id="CP140154">
    <property type="protein sequence ID" value="WQG86649.1"/>
    <property type="molecule type" value="Genomic_DNA"/>
</dbReference>
<evidence type="ECO:0000313" key="6">
    <source>
        <dbReference type="Proteomes" id="UP001326715"/>
    </source>
</evidence>
<evidence type="ECO:0000313" key="4">
    <source>
        <dbReference type="EMBL" id="WQG86649.1"/>
    </source>
</evidence>
<feature type="region of interest" description="Disordered" evidence="1">
    <location>
        <begin position="141"/>
        <end position="181"/>
    </location>
</feature>
<dbReference type="RefSeq" id="WP_072360493.1">
    <property type="nucleotide sequence ID" value="NZ_CP139972.1"/>
</dbReference>
<keyword evidence="2" id="KW-0812">Transmembrane</keyword>
<feature type="transmembrane region" description="Helical" evidence="2">
    <location>
        <begin position="54"/>
        <end position="73"/>
    </location>
</feature>
<evidence type="ECO:0000256" key="2">
    <source>
        <dbReference type="SAM" id="Phobius"/>
    </source>
</evidence>
<reference evidence="4 6" key="2">
    <citation type="submission" date="2023-11" db="EMBL/GenBank/DDBJ databases">
        <title>MicrobeMod: A computational toolkit for identifying prokaryotic methylation and restriction-modification with nanopore sequencing.</title>
        <authorList>
            <person name="Crits-Christoph A."/>
            <person name="Kang S.C."/>
            <person name="Lee H."/>
            <person name="Ostrov N."/>
        </authorList>
    </citation>
    <scope>NUCLEOTIDE SEQUENCE [LARGE SCALE GENOMIC DNA]</scope>
    <source>
        <strain evidence="4 6">ATCC 23090</strain>
    </source>
</reference>
<dbReference type="AlphaFoldDB" id="A0A1K1Q7Z1"/>
<keyword evidence="2" id="KW-0472">Membrane</keyword>
<dbReference type="OrthoDB" id="670215at2"/>
<dbReference type="EMBL" id="FPIZ01000007">
    <property type="protein sequence ID" value="SFW56031.1"/>
    <property type="molecule type" value="Genomic_DNA"/>
</dbReference>